<feature type="region of interest" description="Disordered" evidence="1">
    <location>
        <begin position="513"/>
        <end position="538"/>
    </location>
</feature>
<dbReference type="AlphaFoldDB" id="A0A7W7GPV4"/>
<evidence type="ECO:0000313" key="2">
    <source>
        <dbReference type="EMBL" id="MBB4736001.1"/>
    </source>
</evidence>
<evidence type="ECO:0000313" key="3">
    <source>
        <dbReference type="Proteomes" id="UP000540191"/>
    </source>
</evidence>
<reference evidence="2 3" key="1">
    <citation type="submission" date="2020-08" db="EMBL/GenBank/DDBJ databases">
        <title>Sequencing the genomes of 1000 actinobacteria strains.</title>
        <authorList>
            <person name="Klenk H.-P."/>
        </authorList>
    </citation>
    <scope>NUCLEOTIDE SEQUENCE [LARGE SCALE GENOMIC DNA]</scope>
    <source>
        <strain evidence="2 3">DSM 23974</strain>
    </source>
</reference>
<sequence>MSGPTFVTRGGPGSVHADLDQIETAAAAMAGLGGAAFTAKMATMSWPAEVGVHRGFSACAARLETTLGELIAGLDRVAAESDGLRLKAHTAIARYETAEKGARGAVQVAESGWGGVGGAMLENAGDGIDARDAEYAIAGVGQQVRVTLTTILLAKLLGPRVAALLGDSGAGGPSGGSARAASGLGRLDARGLAQKQLTKKGAKAGSEELGRAGLLEEQLSYSSVSQELASLLPPEMIAVDGAPVPAPRPPERLDGSVAELLELQRFDDAPQNAIGITHVEAEAGGDVYVVSLPGTQFDGDQDTLWNGRHGLRDAYAAGSEQTRAAVLDAMRAAGVPDGADVVFTGFSQGGMHAVNFTASEEVTGRYGAVSALTVGSPAGGQQAGPDADVLNIVDTADMVTAVDGGPDPTTARRGTVEFSSEPALTEAELEERYGPVESWDARTIDRMYADREKLFAEMVEAHDMDHYRQLARRLDESPEQDRAEVQGLIAATAGVTRGRVASRSYVRLRTAGPVYQSPAQTGSLVPLKNVPPRGGRPR</sequence>
<dbReference type="Proteomes" id="UP000540191">
    <property type="component" value="Unassembled WGS sequence"/>
</dbReference>
<dbReference type="RefSeq" id="WP_184241577.1">
    <property type="nucleotide sequence ID" value="NZ_JACHNA010000001.1"/>
</dbReference>
<gene>
    <name evidence="2" type="ORF">HDA30_001509</name>
</gene>
<accession>A0A7W7GPV4</accession>
<dbReference type="Gene3D" id="3.40.50.1820">
    <property type="entry name" value="alpha/beta hydrolase"/>
    <property type="match status" value="1"/>
</dbReference>
<keyword evidence="3" id="KW-1185">Reference proteome</keyword>
<dbReference type="EMBL" id="JACHNA010000001">
    <property type="protein sequence ID" value="MBB4736001.1"/>
    <property type="molecule type" value="Genomic_DNA"/>
</dbReference>
<evidence type="ECO:0000256" key="1">
    <source>
        <dbReference type="SAM" id="MobiDB-lite"/>
    </source>
</evidence>
<organism evidence="2 3">
    <name type="scientific">Micrococcus cohnii</name>
    <dbReference type="NCBI Taxonomy" id="993416"/>
    <lineage>
        <taxon>Bacteria</taxon>
        <taxon>Bacillati</taxon>
        <taxon>Actinomycetota</taxon>
        <taxon>Actinomycetes</taxon>
        <taxon>Micrococcales</taxon>
        <taxon>Micrococcaceae</taxon>
        <taxon>Micrococcus</taxon>
    </lineage>
</organism>
<dbReference type="InterPro" id="IPR029058">
    <property type="entry name" value="AB_hydrolase_fold"/>
</dbReference>
<name>A0A7W7GPV4_9MICC</name>
<comment type="caution">
    <text evidence="2">The sequence shown here is derived from an EMBL/GenBank/DDBJ whole genome shotgun (WGS) entry which is preliminary data.</text>
</comment>
<dbReference type="SUPFAM" id="SSF53474">
    <property type="entry name" value="alpha/beta-Hydrolases"/>
    <property type="match status" value="1"/>
</dbReference>
<proteinExistence type="predicted"/>
<protein>
    <submittedName>
        <fullName evidence="2">Uncharacterized protein</fullName>
    </submittedName>
</protein>